<evidence type="ECO:0000256" key="1">
    <source>
        <dbReference type="SAM" id="MobiDB-lite"/>
    </source>
</evidence>
<sequence>MTFYWVRPRSMPDIEPSEAYIWREIDRFDFTQTSSIRDRLPWHQEMLIDRDTYAGLFIRAPQLPAFESELPVGHDPSDCVVTLRLRHSDDSSLDRIVEGLSYEAQDVLQPTTDLAEHTDTIRLLSYSLSRHEIGEPQYDSVFEIPFRMLKGYICWARHILRAHQGVLKWAGVYRAIYASLFDYSRLSYSWLHALVEYWDSVVSGLPVLGTPYEECIPLDYDLFRCQPAGHSRRGEFVYLKGLHQSLTHYCHLQRQRGHHRGAAVTLDVWIESLLTQETYALLVAQPHDPFSIGLQHSDQFSVELFEPVSAAGARLVTARGISEETFLYPFDGQYDYQGQTDFTSAGNTCASLLRAAQQFGFVQATPLHRLPILHGVPDVRHFSSLPSSTRLEVAALIWAFLLRLGTGSHFLIAPADATTGISHLRLSCIRHTFSSFDLAIWRYSRRIRGSKQLMDSSEQRDCAPAHVEPLRVRGRRRKRSPEPSARRAPSCGHRPISPLFDRGQPRSRTSYDQRAP</sequence>
<proteinExistence type="predicted"/>
<accession>A0ABD0UPH1</accession>
<comment type="caution">
    <text evidence="2">The sequence shown here is derived from an EMBL/GenBank/DDBJ whole genome shotgun (WGS) entry which is preliminary data.</text>
</comment>
<evidence type="ECO:0008006" key="4">
    <source>
        <dbReference type="Google" id="ProtNLM"/>
    </source>
</evidence>
<reference evidence="2 3" key="1">
    <citation type="journal article" date="2024" name="Plant Biotechnol. J.">
        <title>Dendrobium thyrsiflorum genome and its molecular insights into genes involved in important horticultural traits.</title>
        <authorList>
            <person name="Chen B."/>
            <person name="Wang J.Y."/>
            <person name="Zheng P.J."/>
            <person name="Li K.L."/>
            <person name="Liang Y.M."/>
            <person name="Chen X.F."/>
            <person name="Zhang C."/>
            <person name="Zhao X."/>
            <person name="He X."/>
            <person name="Zhang G.Q."/>
            <person name="Liu Z.J."/>
            <person name="Xu Q."/>
        </authorList>
    </citation>
    <scope>NUCLEOTIDE SEQUENCE [LARGE SCALE GENOMIC DNA]</scope>
    <source>
        <strain evidence="2">GZMU011</strain>
    </source>
</reference>
<evidence type="ECO:0000313" key="3">
    <source>
        <dbReference type="Proteomes" id="UP001552299"/>
    </source>
</evidence>
<organism evidence="2 3">
    <name type="scientific">Dendrobium thyrsiflorum</name>
    <name type="common">Pinecone-like raceme dendrobium</name>
    <name type="synonym">Orchid</name>
    <dbReference type="NCBI Taxonomy" id="117978"/>
    <lineage>
        <taxon>Eukaryota</taxon>
        <taxon>Viridiplantae</taxon>
        <taxon>Streptophyta</taxon>
        <taxon>Embryophyta</taxon>
        <taxon>Tracheophyta</taxon>
        <taxon>Spermatophyta</taxon>
        <taxon>Magnoliopsida</taxon>
        <taxon>Liliopsida</taxon>
        <taxon>Asparagales</taxon>
        <taxon>Orchidaceae</taxon>
        <taxon>Epidendroideae</taxon>
        <taxon>Malaxideae</taxon>
        <taxon>Dendrobiinae</taxon>
        <taxon>Dendrobium</taxon>
    </lineage>
</organism>
<protein>
    <recommendedName>
        <fullName evidence="4">Aminotransferase-like plant mobile domain-containing protein</fullName>
    </recommendedName>
</protein>
<gene>
    <name evidence="2" type="ORF">M5K25_015016</name>
</gene>
<keyword evidence="3" id="KW-1185">Reference proteome</keyword>
<feature type="region of interest" description="Disordered" evidence="1">
    <location>
        <begin position="453"/>
        <end position="516"/>
    </location>
</feature>
<name>A0ABD0UPH1_DENTH</name>
<dbReference type="EMBL" id="JANQDX010000012">
    <property type="protein sequence ID" value="KAL0914650.1"/>
    <property type="molecule type" value="Genomic_DNA"/>
</dbReference>
<dbReference type="AlphaFoldDB" id="A0ABD0UPH1"/>
<dbReference type="Proteomes" id="UP001552299">
    <property type="component" value="Unassembled WGS sequence"/>
</dbReference>
<evidence type="ECO:0000313" key="2">
    <source>
        <dbReference type="EMBL" id="KAL0914650.1"/>
    </source>
</evidence>
<feature type="compositionally biased region" description="Basic and acidic residues" evidence="1">
    <location>
        <begin position="457"/>
        <end position="471"/>
    </location>
</feature>